<gene>
    <name evidence="1" type="ORF">K435DRAFT_802337</name>
</gene>
<dbReference type="AlphaFoldDB" id="A0A4S8LLD2"/>
<dbReference type="OrthoDB" id="3051833at2759"/>
<evidence type="ECO:0000313" key="2">
    <source>
        <dbReference type="Proteomes" id="UP000297245"/>
    </source>
</evidence>
<reference evidence="1 2" key="1">
    <citation type="journal article" date="2019" name="Nat. Ecol. Evol.">
        <title>Megaphylogeny resolves global patterns of mushroom evolution.</title>
        <authorList>
            <person name="Varga T."/>
            <person name="Krizsan K."/>
            <person name="Foldi C."/>
            <person name="Dima B."/>
            <person name="Sanchez-Garcia M."/>
            <person name="Sanchez-Ramirez S."/>
            <person name="Szollosi G.J."/>
            <person name="Szarkandi J.G."/>
            <person name="Papp V."/>
            <person name="Albert L."/>
            <person name="Andreopoulos W."/>
            <person name="Angelini C."/>
            <person name="Antonin V."/>
            <person name="Barry K.W."/>
            <person name="Bougher N.L."/>
            <person name="Buchanan P."/>
            <person name="Buyck B."/>
            <person name="Bense V."/>
            <person name="Catcheside P."/>
            <person name="Chovatia M."/>
            <person name="Cooper J."/>
            <person name="Damon W."/>
            <person name="Desjardin D."/>
            <person name="Finy P."/>
            <person name="Geml J."/>
            <person name="Haridas S."/>
            <person name="Hughes K."/>
            <person name="Justo A."/>
            <person name="Karasinski D."/>
            <person name="Kautmanova I."/>
            <person name="Kiss B."/>
            <person name="Kocsube S."/>
            <person name="Kotiranta H."/>
            <person name="LaButti K.M."/>
            <person name="Lechner B.E."/>
            <person name="Liimatainen K."/>
            <person name="Lipzen A."/>
            <person name="Lukacs Z."/>
            <person name="Mihaltcheva S."/>
            <person name="Morgado L.N."/>
            <person name="Niskanen T."/>
            <person name="Noordeloos M.E."/>
            <person name="Ohm R.A."/>
            <person name="Ortiz-Santana B."/>
            <person name="Ovrebo C."/>
            <person name="Racz N."/>
            <person name="Riley R."/>
            <person name="Savchenko A."/>
            <person name="Shiryaev A."/>
            <person name="Soop K."/>
            <person name="Spirin V."/>
            <person name="Szebenyi C."/>
            <person name="Tomsovsky M."/>
            <person name="Tulloss R.E."/>
            <person name="Uehling J."/>
            <person name="Grigoriev I.V."/>
            <person name="Vagvolgyi C."/>
            <person name="Papp T."/>
            <person name="Martin F.M."/>
            <person name="Miettinen O."/>
            <person name="Hibbett D.S."/>
            <person name="Nagy L.G."/>
        </authorList>
    </citation>
    <scope>NUCLEOTIDE SEQUENCE [LARGE SCALE GENOMIC DNA]</scope>
    <source>
        <strain evidence="1 2">CBS 962.96</strain>
    </source>
</reference>
<sequence>MAKDTEITKLQGDGNYGAWELRARVAARSAGLLETILGVDQAPTTGPNSKLYKAWKNRRDAATELIVKRMEDSTLTHVRGYEEDPAGLWAHLASLYADSGVGAAVRLLREFAAVKYRGGVDDMAKVMGRIRSIADELERNHED</sequence>
<evidence type="ECO:0008006" key="3">
    <source>
        <dbReference type="Google" id="ProtNLM"/>
    </source>
</evidence>
<accession>A0A4S8LLD2</accession>
<organism evidence="1 2">
    <name type="scientific">Dendrothele bispora (strain CBS 962.96)</name>
    <dbReference type="NCBI Taxonomy" id="1314807"/>
    <lineage>
        <taxon>Eukaryota</taxon>
        <taxon>Fungi</taxon>
        <taxon>Dikarya</taxon>
        <taxon>Basidiomycota</taxon>
        <taxon>Agaricomycotina</taxon>
        <taxon>Agaricomycetes</taxon>
        <taxon>Agaricomycetidae</taxon>
        <taxon>Agaricales</taxon>
        <taxon>Agaricales incertae sedis</taxon>
        <taxon>Dendrothele</taxon>
    </lineage>
</organism>
<proteinExistence type="predicted"/>
<evidence type="ECO:0000313" key="1">
    <source>
        <dbReference type="EMBL" id="THU89997.1"/>
    </source>
</evidence>
<name>A0A4S8LLD2_DENBC</name>
<dbReference type="Pfam" id="PF14223">
    <property type="entry name" value="Retrotran_gag_2"/>
    <property type="match status" value="1"/>
</dbReference>
<dbReference type="EMBL" id="ML179350">
    <property type="protein sequence ID" value="THU89997.1"/>
    <property type="molecule type" value="Genomic_DNA"/>
</dbReference>
<dbReference type="Proteomes" id="UP000297245">
    <property type="component" value="Unassembled WGS sequence"/>
</dbReference>
<keyword evidence="2" id="KW-1185">Reference proteome</keyword>
<protein>
    <recommendedName>
        <fullName evidence="3">DUF4219 domain-containing protein</fullName>
    </recommendedName>
</protein>